<evidence type="ECO:0000256" key="1">
    <source>
        <dbReference type="ARBA" id="ARBA00001933"/>
    </source>
</evidence>
<name>A0ABT3DDC6_9BACI</name>
<comment type="cofactor">
    <cofactor evidence="1">
        <name>pyridoxal 5'-phosphate</name>
        <dbReference type="ChEBI" id="CHEBI:597326"/>
    </cofactor>
</comment>
<evidence type="ECO:0000256" key="7">
    <source>
        <dbReference type="ARBA" id="ARBA00023163"/>
    </source>
</evidence>
<keyword evidence="3 9" id="KW-0032">Aminotransferase</keyword>
<dbReference type="EMBL" id="JAOYEY010000028">
    <property type="protein sequence ID" value="MCV9885058.1"/>
    <property type="molecule type" value="Genomic_DNA"/>
</dbReference>
<proteinExistence type="inferred from homology"/>
<dbReference type="Gene3D" id="1.10.10.10">
    <property type="entry name" value="Winged helix-like DNA-binding domain superfamily/Winged helix DNA-binding domain"/>
    <property type="match status" value="1"/>
</dbReference>
<keyword evidence="5" id="KW-0805">Transcription regulation</keyword>
<dbReference type="InterPro" id="IPR051446">
    <property type="entry name" value="HTH_trans_reg/aminotransferase"/>
</dbReference>
<evidence type="ECO:0000256" key="2">
    <source>
        <dbReference type="ARBA" id="ARBA00005384"/>
    </source>
</evidence>
<dbReference type="InterPro" id="IPR004839">
    <property type="entry name" value="Aminotransferase_I/II_large"/>
</dbReference>
<evidence type="ECO:0000313" key="9">
    <source>
        <dbReference type="EMBL" id="MCV9885058.1"/>
    </source>
</evidence>
<dbReference type="InterPro" id="IPR015421">
    <property type="entry name" value="PyrdxlP-dep_Trfase_major"/>
</dbReference>
<evidence type="ECO:0000313" key="10">
    <source>
        <dbReference type="Proteomes" id="UP001526147"/>
    </source>
</evidence>
<dbReference type="SMART" id="SM00345">
    <property type="entry name" value="HTH_GNTR"/>
    <property type="match status" value="1"/>
</dbReference>
<keyword evidence="7" id="KW-0804">Transcription</keyword>
<dbReference type="Pfam" id="PF00155">
    <property type="entry name" value="Aminotran_1_2"/>
    <property type="match status" value="1"/>
</dbReference>
<dbReference type="InterPro" id="IPR036388">
    <property type="entry name" value="WH-like_DNA-bd_sf"/>
</dbReference>
<dbReference type="GO" id="GO:0008483">
    <property type="term" value="F:transaminase activity"/>
    <property type="evidence" value="ECO:0007669"/>
    <property type="project" value="UniProtKB-KW"/>
</dbReference>
<dbReference type="Gene3D" id="3.40.640.10">
    <property type="entry name" value="Type I PLP-dependent aspartate aminotransferase-like (Major domain)"/>
    <property type="match status" value="1"/>
</dbReference>
<dbReference type="SUPFAM" id="SSF53383">
    <property type="entry name" value="PLP-dependent transferases"/>
    <property type="match status" value="1"/>
</dbReference>
<dbReference type="PANTHER" id="PTHR46577">
    <property type="entry name" value="HTH-TYPE TRANSCRIPTIONAL REGULATORY PROTEIN GABR"/>
    <property type="match status" value="1"/>
</dbReference>
<dbReference type="Proteomes" id="UP001526147">
    <property type="component" value="Unassembled WGS sequence"/>
</dbReference>
<dbReference type="Gene3D" id="3.90.1150.10">
    <property type="entry name" value="Aspartate Aminotransferase, domain 1"/>
    <property type="match status" value="1"/>
</dbReference>
<evidence type="ECO:0000256" key="3">
    <source>
        <dbReference type="ARBA" id="ARBA00022576"/>
    </source>
</evidence>
<keyword evidence="3 9" id="KW-0808">Transferase</keyword>
<evidence type="ECO:0000256" key="5">
    <source>
        <dbReference type="ARBA" id="ARBA00023015"/>
    </source>
</evidence>
<evidence type="ECO:0000256" key="4">
    <source>
        <dbReference type="ARBA" id="ARBA00022898"/>
    </source>
</evidence>
<gene>
    <name evidence="9" type="ORF">OIH86_05275</name>
</gene>
<dbReference type="SUPFAM" id="SSF46785">
    <property type="entry name" value="Winged helix' DNA-binding domain"/>
    <property type="match status" value="1"/>
</dbReference>
<evidence type="ECO:0000259" key="8">
    <source>
        <dbReference type="PROSITE" id="PS50949"/>
    </source>
</evidence>
<evidence type="ECO:0000256" key="6">
    <source>
        <dbReference type="ARBA" id="ARBA00023125"/>
    </source>
</evidence>
<comment type="similarity">
    <text evidence="2">In the C-terminal section; belongs to the class-I pyridoxal-phosphate-dependent aminotransferase family.</text>
</comment>
<dbReference type="CDD" id="cd07377">
    <property type="entry name" value="WHTH_GntR"/>
    <property type="match status" value="1"/>
</dbReference>
<keyword evidence="6" id="KW-0238">DNA-binding</keyword>
<dbReference type="RefSeq" id="WP_264141922.1">
    <property type="nucleotide sequence ID" value="NZ_JAOYEY010000028.1"/>
</dbReference>
<dbReference type="PANTHER" id="PTHR46577:SF1">
    <property type="entry name" value="HTH-TYPE TRANSCRIPTIONAL REGULATORY PROTEIN GABR"/>
    <property type="match status" value="1"/>
</dbReference>
<organism evidence="9 10">
    <name type="scientific">Metabacillus halosaccharovorans</name>
    <dbReference type="NCBI Taxonomy" id="930124"/>
    <lineage>
        <taxon>Bacteria</taxon>
        <taxon>Bacillati</taxon>
        <taxon>Bacillota</taxon>
        <taxon>Bacilli</taxon>
        <taxon>Bacillales</taxon>
        <taxon>Bacillaceae</taxon>
        <taxon>Metabacillus</taxon>
    </lineage>
</organism>
<dbReference type="InterPro" id="IPR015422">
    <property type="entry name" value="PyrdxlP-dep_Trfase_small"/>
</dbReference>
<keyword evidence="10" id="KW-1185">Reference proteome</keyword>
<reference evidence="9 10" key="1">
    <citation type="submission" date="2022-10" db="EMBL/GenBank/DDBJ databases">
        <title>Draft genome assembly of moderately radiation resistant bacterium Metabacillus halosaccharovorans.</title>
        <authorList>
            <person name="Pal S."/>
            <person name="Gopinathan A."/>
        </authorList>
    </citation>
    <scope>NUCLEOTIDE SEQUENCE [LARGE SCALE GENOMIC DNA]</scope>
    <source>
        <strain evidence="9 10">VITHBRA001</strain>
    </source>
</reference>
<dbReference type="PROSITE" id="PS50949">
    <property type="entry name" value="HTH_GNTR"/>
    <property type="match status" value="1"/>
</dbReference>
<dbReference type="InterPro" id="IPR000524">
    <property type="entry name" value="Tscrpt_reg_HTH_GntR"/>
</dbReference>
<dbReference type="CDD" id="cd00609">
    <property type="entry name" value="AAT_like"/>
    <property type="match status" value="1"/>
</dbReference>
<comment type="caution">
    <text evidence="9">The sequence shown here is derived from an EMBL/GenBank/DDBJ whole genome shotgun (WGS) entry which is preliminary data.</text>
</comment>
<keyword evidence="4" id="KW-0663">Pyridoxal phosphate</keyword>
<dbReference type="InterPro" id="IPR036390">
    <property type="entry name" value="WH_DNA-bd_sf"/>
</dbReference>
<feature type="domain" description="HTH gntR-type" evidence="8">
    <location>
        <begin position="2"/>
        <end position="70"/>
    </location>
</feature>
<dbReference type="InterPro" id="IPR015424">
    <property type="entry name" value="PyrdxlP-dep_Trfase"/>
</dbReference>
<protein>
    <submittedName>
        <fullName evidence="9">PLP-dependent aminotransferase family protein</fullName>
    </submittedName>
</protein>
<dbReference type="Pfam" id="PF00392">
    <property type="entry name" value="GntR"/>
    <property type="match status" value="1"/>
</dbReference>
<sequence>MGLKYTEIMEEIKIRLAEGSLHAGDKLPSVRQLSDDFSCSKNTVIKAYEELEKEHYIYSIPKSGFYVMKEFQYKASEHDVIDFLSAGPDKNVMPYKDFQHCMNEAIEQYKGELFTYSDQQGLYSLRVQLSKYLRNLQVFTQPERIVITSGSQQALHLLISMPFPNGKNNILIEQPTYFGFLESISLQSAKALAIDLTMEGIDLERLEYIFRNNDIKFFYVIPRFHNPLGHSYTNKEKMKIVELAEKYDVYIVEDDFLGDLDLNTKSDPFYSFDPSGRVIYIKSFSKVFLPGLRVAAVVLPTFLINTFLRYKFSLDFNSSALSQGALEVYMKSGMFNKHLNKIKHVYKRKMDILQESCELLLPDHTQFTKPTSGFYLSVILPEHITAKQVVLLLNEKNVFVDDAIRMFLPEYKKENLLRLSISQVEENQIKAGVEQLAECIALINNRKNRVSPSNFLRF</sequence>
<accession>A0ABT3DDC6</accession>